<dbReference type="EMBL" id="MT143697">
    <property type="protein sequence ID" value="QJB00584.1"/>
    <property type="molecule type" value="Genomic_DNA"/>
</dbReference>
<gene>
    <name evidence="1" type="ORF">MM171A00331_0001</name>
    <name evidence="2" type="ORF">MM171B00210_0019</name>
</gene>
<protein>
    <submittedName>
        <fullName evidence="1">Uncharacterized protein</fullName>
    </submittedName>
</protein>
<organism evidence="1">
    <name type="scientific">viral metagenome</name>
    <dbReference type="NCBI Taxonomy" id="1070528"/>
    <lineage>
        <taxon>unclassified sequences</taxon>
        <taxon>metagenomes</taxon>
        <taxon>organismal metagenomes</taxon>
    </lineage>
</organism>
<accession>A0A6M3M0C9</accession>
<dbReference type="AlphaFoldDB" id="A0A6M3M0C9"/>
<name>A0A6M3M0C9_9ZZZZ</name>
<dbReference type="EMBL" id="MT143889">
    <property type="protein sequence ID" value="QJB04708.1"/>
    <property type="molecule type" value="Genomic_DNA"/>
</dbReference>
<sequence>MSGEDPDEVAEQERRPCLVHSIAENEDGHDKCKQYGGDGCRWNLDAIVDCFYMRGDDVDVTEWEPDG</sequence>
<evidence type="ECO:0000313" key="2">
    <source>
        <dbReference type="EMBL" id="QJB04708.1"/>
    </source>
</evidence>
<proteinExistence type="predicted"/>
<evidence type="ECO:0000313" key="1">
    <source>
        <dbReference type="EMBL" id="QJB00584.1"/>
    </source>
</evidence>
<reference evidence="1" key="1">
    <citation type="submission" date="2020-03" db="EMBL/GenBank/DDBJ databases">
        <title>The deep terrestrial virosphere.</title>
        <authorList>
            <person name="Holmfeldt K."/>
            <person name="Nilsson E."/>
            <person name="Simone D."/>
            <person name="Lopez-Fernandez M."/>
            <person name="Wu X."/>
            <person name="de Brujin I."/>
            <person name="Lundin D."/>
            <person name="Andersson A."/>
            <person name="Bertilsson S."/>
            <person name="Dopson M."/>
        </authorList>
    </citation>
    <scope>NUCLEOTIDE SEQUENCE</scope>
    <source>
        <strain evidence="1">MM171A00331</strain>
        <strain evidence="2">MM171B00210</strain>
    </source>
</reference>